<dbReference type="Proteomes" id="UP000050761">
    <property type="component" value="Unassembled WGS sequence"/>
</dbReference>
<proteinExistence type="predicted"/>
<evidence type="ECO:0000313" key="3">
    <source>
        <dbReference type="EMBL" id="VDP28998.1"/>
    </source>
</evidence>
<evidence type="ECO:0000256" key="1">
    <source>
        <dbReference type="SAM" id="MobiDB-lite"/>
    </source>
</evidence>
<dbReference type="AlphaFoldDB" id="A0A183GH83"/>
<name>A0A183GH83_HELPZ</name>
<dbReference type="WBParaSite" id="HPBE_0002190901-mRNA-1">
    <property type="protein sequence ID" value="HPBE_0002190901-mRNA-1"/>
    <property type="gene ID" value="HPBE_0002190901"/>
</dbReference>
<feature type="region of interest" description="Disordered" evidence="1">
    <location>
        <begin position="70"/>
        <end position="92"/>
    </location>
</feature>
<dbReference type="Gene3D" id="1.10.20.10">
    <property type="entry name" value="Histone, subunit A"/>
    <property type="match status" value="1"/>
</dbReference>
<accession>A0A183GH83</accession>
<reference evidence="5" key="2">
    <citation type="submission" date="2019-09" db="UniProtKB">
        <authorList>
            <consortium name="WormBaseParasite"/>
        </authorList>
    </citation>
    <scope>IDENTIFICATION</scope>
</reference>
<evidence type="ECO:0000259" key="2">
    <source>
        <dbReference type="Pfam" id="PF00125"/>
    </source>
</evidence>
<gene>
    <name evidence="3" type="ORF">HPBE_LOCUS21908</name>
</gene>
<feature type="domain" description="Core Histone H2A/H2B/H3" evidence="2">
    <location>
        <begin position="192"/>
        <end position="270"/>
    </location>
</feature>
<evidence type="ECO:0000313" key="5">
    <source>
        <dbReference type="WBParaSite" id="HPBE_0002190901-mRNA-1"/>
    </source>
</evidence>
<reference evidence="3 4" key="1">
    <citation type="submission" date="2018-11" db="EMBL/GenBank/DDBJ databases">
        <authorList>
            <consortium name="Pathogen Informatics"/>
        </authorList>
    </citation>
    <scope>NUCLEOTIDE SEQUENCE [LARGE SCALE GENOMIC DNA]</scope>
</reference>
<dbReference type="Pfam" id="PF00125">
    <property type="entry name" value="Histone"/>
    <property type="match status" value="1"/>
</dbReference>
<feature type="compositionally biased region" description="Polar residues" evidence="1">
    <location>
        <begin position="72"/>
        <end position="83"/>
    </location>
</feature>
<dbReference type="SUPFAM" id="SSF47113">
    <property type="entry name" value="Histone-fold"/>
    <property type="match status" value="1"/>
</dbReference>
<dbReference type="GO" id="GO:0046982">
    <property type="term" value="F:protein heterodimerization activity"/>
    <property type="evidence" value="ECO:0007669"/>
    <property type="project" value="InterPro"/>
</dbReference>
<dbReference type="InterPro" id="IPR009072">
    <property type="entry name" value="Histone-fold"/>
</dbReference>
<evidence type="ECO:0000313" key="4">
    <source>
        <dbReference type="Proteomes" id="UP000050761"/>
    </source>
</evidence>
<dbReference type="EMBL" id="UZAH01033463">
    <property type="protein sequence ID" value="VDP28998.1"/>
    <property type="molecule type" value="Genomic_DNA"/>
</dbReference>
<accession>A0A3P8D5N4</accession>
<dbReference type="GO" id="GO:0003677">
    <property type="term" value="F:DNA binding"/>
    <property type="evidence" value="ECO:0007669"/>
    <property type="project" value="InterPro"/>
</dbReference>
<dbReference type="InterPro" id="IPR007125">
    <property type="entry name" value="H2A/H2B/H3"/>
</dbReference>
<keyword evidence="4" id="KW-1185">Reference proteome</keyword>
<protein>
    <submittedName>
        <fullName evidence="5">CBFD_NFYB_HMF domain-containing protein</fullName>
    </submittedName>
</protein>
<sequence length="287" mass="31237">MKSGKISAYKAMKGESEADAYETIGEGGDDLSDDSGFSYLANFGQKDISSLDNSGPDNYFATIPKDEVATESEGSAVNENQSGGDVHKGDTSMNGIVKAEQKRRSNGVVGKEILAKKRSNKIGKGLQKKSAGGIQKDGVREALVYEHHYLGNVESKKGQLDLMLNNVFCTACMASPLETFVYNDATSNDLITQADKAKKSRVSTTAKLNLVFPTSRIYSRMRRLSRLRVSAASCVAVASITKYLTEEILTSAHESMMKQKRRRFTPQNLGMGIQSDAVSCFSIELNK</sequence>
<organism evidence="4 5">
    <name type="scientific">Heligmosomoides polygyrus</name>
    <name type="common">Parasitic roundworm</name>
    <dbReference type="NCBI Taxonomy" id="6339"/>
    <lineage>
        <taxon>Eukaryota</taxon>
        <taxon>Metazoa</taxon>
        <taxon>Ecdysozoa</taxon>
        <taxon>Nematoda</taxon>
        <taxon>Chromadorea</taxon>
        <taxon>Rhabditida</taxon>
        <taxon>Rhabditina</taxon>
        <taxon>Rhabditomorpha</taxon>
        <taxon>Strongyloidea</taxon>
        <taxon>Heligmosomidae</taxon>
        <taxon>Heligmosomoides</taxon>
    </lineage>
</organism>